<keyword evidence="4" id="KW-1185">Reference proteome</keyword>
<feature type="region of interest" description="Disordered" evidence="1">
    <location>
        <begin position="527"/>
        <end position="618"/>
    </location>
</feature>
<dbReference type="InterPro" id="IPR036181">
    <property type="entry name" value="MIT_dom_sf"/>
</dbReference>
<name>A0A8K0WP87_9HYPO</name>
<dbReference type="PANTHER" id="PTHR37327">
    <property type="entry name" value="CHROMOSOME 1, WHOLE GENOME SHOTGUN SEQUENCE"/>
    <property type="match status" value="1"/>
</dbReference>
<evidence type="ECO:0000313" key="4">
    <source>
        <dbReference type="Proteomes" id="UP000813444"/>
    </source>
</evidence>
<dbReference type="Gene3D" id="1.20.58.80">
    <property type="entry name" value="Phosphotransferase system, lactose/cellobiose-type IIA subunit"/>
    <property type="match status" value="1"/>
</dbReference>
<comment type="caution">
    <text evidence="3">The sequence shown here is derived from an EMBL/GenBank/DDBJ whole genome shotgun (WGS) entry which is preliminary data.</text>
</comment>
<dbReference type="Proteomes" id="UP000813444">
    <property type="component" value="Unassembled WGS sequence"/>
</dbReference>
<feature type="compositionally biased region" description="Polar residues" evidence="1">
    <location>
        <begin position="937"/>
        <end position="955"/>
    </location>
</feature>
<organism evidence="3 4">
    <name type="scientific">Stachybotrys elegans</name>
    <dbReference type="NCBI Taxonomy" id="80388"/>
    <lineage>
        <taxon>Eukaryota</taxon>
        <taxon>Fungi</taxon>
        <taxon>Dikarya</taxon>
        <taxon>Ascomycota</taxon>
        <taxon>Pezizomycotina</taxon>
        <taxon>Sordariomycetes</taxon>
        <taxon>Hypocreomycetidae</taxon>
        <taxon>Hypocreales</taxon>
        <taxon>Stachybotryaceae</taxon>
        <taxon>Stachybotrys</taxon>
    </lineage>
</organism>
<dbReference type="OrthoDB" id="1074at2759"/>
<feature type="compositionally biased region" description="Low complexity" evidence="1">
    <location>
        <begin position="752"/>
        <end position="765"/>
    </location>
</feature>
<feature type="compositionally biased region" description="Basic residues" evidence="1">
    <location>
        <begin position="219"/>
        <end position="228"/>
    </location>
</feature>
<feature type="compositionally biased region" description="Basic and acidic residues" evidence="1">
    <location>
        <begin position="696"/>
        <end position="712"/>
    </location>
</feature>
<feature type="compositionally biased region" description="Polar residues" evidence="1">
    <location>
        <begin position="593"/>
        <end position="603"/>
    </location>
</feature>
<feature type="compositionally biased region" description="Polar residues" evidence="1">
    <location>
        <begin position="175"/>
        <end position="184"/>
    </location>
</feature>
<feature type="compositionally biased region" description="Pro residues" evidence="1">
    <location>
        <begin position="780"/>
        <end position="811"/>
    </location>
</feature>
<feature type="region of interest" description="Disordered" evidence="1">
    <location>
        <begin position="637"/>
        <end position="659"/>
    </location>
</feature>
<accession>A0A8K0WP87</accession>
<feature type="compositionally biased region" description="Basic and acidic residues" evidence="1">
    <location>
        <begin position="648"/>
        <end position="659"/>
    </location>
</feature>
<feature type="compositionally biased region" description="Polar residues" evidence="1">
    <location>
        <begin position="265"/>
        <end position="279"/>
    </location>
</feature>
<feature type="compositionally biased region" description="Pro residues" evidence="1">
    <location>
        <begin position="531"/>
        <end position="545"/>
    </location>
</feature>
<feature type="domain" description="MIT" evidence="2">
    <location>
        <begin position="357"/>
        <end position="421"/>
    </location>
</feature>
<feature type="compositionally biased region" description="Low complexity" evidence="1">
    <location>
        <begin position="879"/>
        <end position="888"/>
    </location>
</feature>
<dbReference type="EMBL" id="JAGPNK010000009">
    <property type="protein sequence ID" value="KAH7313785.1"/>
    <property type="molecule type" value="Genomic_DNA"/>
</dbReference>
<evidence type="ECO:0000313" key="3">
    <source>
        <dbReference type="EMBL" id="KAH7313785.1"/>
    </source>
</evidence>
<feature type="region of interest" description="Disordered" evidence="1">
    <location>
        <begin position="29"/>
        <end position="144"/>
    </location>
</feature>
<dbReference type="PANTHER" id="PTHR37327:SF1">
    <property type="entry name" value="MICROTUBULE INTERACTING AND TRANSPORT DOMAIN-CONTAINING PROTEIN"/>
    <property type="match status" value="1"/>
</dbReference>
<feature type="compositionally biased region" description="Pro residues" evidence="1">
    <location>
        <begin position="241"/>
        <end position="259"/>
    </location>
</feature>
<reference evidence="3" key="1">
    <citation type="journal article" date="2021" name="Nat. Commun.">
        <title>Genetic determinants of endophytism in the Arabidopsis root mycobiome.</title>
        <authorList>
            <person name="Mesny F."/>
            <person name="Miyauchi S."/>
            <person name="Thiergart T."/>
            <person name="Pickel B."/>
            <person name="Atanasova L."/>
            <person name="Karlsson M."/>
            <person name="Huettel B."/>
            <person name="Barry K.W."/>
            <person name="Haridas S."/>
            <person name="Chen C."/>
            <person name="Bauer D."/>
            <person name="Andreopoulos W."/>
            <person name="Pangilinan J."/>
            <person name="LaButti K."/>
            <person name="Riley R."/>
            <person name="Lipzen A."/>
            <person name="Clum A."/>
            <person name="Drula E."/>
            <person name="Henrissat B."/>
            <person name="Kohler A."/>
            <person name="Grigoriev I.V."/>
            <person name="Martin F.M."/>
            <person name="Hacquard S."/>
        </authorList>
    </citation>
    <scope>NUCLEOTIDE SEQUENCE</scope>
    <source>
        <strain evidence="3">MPI-CAGE-CH-0235</strain>
    </source>
</reference>
<evidence type="ECO:0000256" key="1">
    <source>
        <dbReference type="SAM" id="MobiDB-lite"/>
    </source>
</evidence>
<feature type="compositionally biased region" description="Low complexity" evidence="1">
    <location>
        <begin position="54"/>
        <end position="100"/>
    </location>
</feature>
<feature type="region of interest" description="Disordered" evidence="1">
    <location>
        <begin position="158"/>
        <end position="363"/>
    </location>
</feature>
<protein>
    <recommendedName>
        <fullName evidence="2">MIT domain-containing protein</fullName>
    </recommendedName>
</protein>
<sequence>MMPQAGVTYEPSDYSHYYSTPSVSNAIHLPTADAGSRLQPAAAGLKPPSRTGFSSSSSSSSPITASAASTASTSRYYASQPPSSSSSASSARLPRTSSLLPAPRLAPTTFYSHSPETTPRVAPNRSRSPPLRQDPPFIFTDQPNLTLNTNTAIAYDGLASNPSNGTPHYQRHRWSASTGSSHTSALPPRPQNGPRTGRRASIDATAFLAESPPPSTRPSPRRLQKTRRPSATSLYAGRTPIEPPEPLPFGLPNIEPLPPLEHTIPSPSQINYPYSQPTLGSRPAPRDPSQPGVDSRPGPSFSFKNRVISPPQPTMPYEPSREPSQGPRGHSRTRSGGHGSNDSSRGRAKPPSQKAMLSRALQKANTAVQLDNAQNFEGARAAYTEACELLQHVLQRTSADEDKRKLEAIHGTYTSRILELDQMGPFPGESAKALPARPESDIYASEPSINIQVKREDEEELIEEEEPVVIETATVTKIVKDESYQPPPLPAPTKLTIQTGDFGLHSSFSKSPIRGRTPSVLLFQANADPAHLPPPLSPFRPPSPGKSPFDNHPSMNDFSMQPRRSEPREMGHVREDSQNSWLDPIDESGGSTGTSVHSRTSSFGYRRRQLRASRDETEVEFDTALDAAIEAAYDEGYEPMDGHHHHHDHDLDKPADKAANDPLRRVELARERVRQTEREAYEMANELGVQLHLHQRHDEPLRSPLRSPRDFYMENSSDEEERILEEMTREYSIQNYAMQPPPNKPASREPSEGPSSRSWQSSTATVPPPSLTPLSSIAETPPPPMSKPPTSLPPSPPAPPPTGSLPEPPQKGTPGQSVRSRRLSGHNLKQLKIQTAIPGPAKVEVQDEPVDTSVPPELSEDGDVFNENTTAFGNRRRPSSPLLEEPSPTDTRGLESPFRPRYTGPEEDPAPPASPSTTKLRKNFSSSSLRSMKGRNMSVSHLENGSDLSPSTPSSAYFSNARAPAVPALPTPLTAAFRDKLDVMSGGMSLFDDNFHAPNSPGSPSSTTTDAPFPLEPCPMDFMLRPFWLMRCLYQTLVHPRGGYLSTKLFVPRDAWKVKGVKLKNIEDKISNCDYLTAALLKLAKVDTYDADAVLEEMQSLEGVLEEVQAALIRKLGNEVGVQGSGALFNQAGTGSEANATSNMPRSASISAKSGSSFSWRRLRSKNSGVGLGAGSGGSRIIGVDNTKDISNMQSLPMTPQPTSRPPKRDVALAQFTGPNANYMASLARLFDAAQAIDQIARQVDDPGLRHADKTQVGLELCTRHAAEFFGFYICRFVLADLSLLLDKFIKRGSEWVLA</sequence>
<dbReference type="SUPFAM" id="SSF116846">
    <property type="entry name" value="MIT domain"/>
    <property type="match status" value="1"/>
</dbReference>
<feature type="region of interest" description="Disordered" evidence="1">
    <location>
        <begin position="736"/>
        <end position="955"/>
    </location>
</feature>
<feature type="compositionally biased region" description="Basic and acidic residues" evidence="1">
    <location>
        <begin position="563"/>
        <end position="577"/>
    </location>
</feature>
<gene>
    <name evidence="3" type="ORF">B0I35DRAFT_278516</name>
</gene>
<dbReference type="Pfam" id="PF04212">
    <property type="entry name" value="MIT"/>
    <property type="match status" value="1"/>
</dbReference>
<dbReference type="InterPro" id="IPR007330">
    <property type="entry name" value="MIT_dom"/>
</dbReference>
<feature type="region of interest" description="Disordered" evidence="1">
    <location>
        <begin position="693"/>
        <end position="720"/>
    </location>
</feature>
<evidence type="ECO:0000259" key="2">
    <source>
        <dbReference type="Pfam" id="PF04212"/>
    </source>
</evidence>
<proteinExistence type="predicted"/>